<dbReference type="STRING" id="312017.I7M2Y2"/>
<evidence type="ECO:0000256" key="12">
    <source>
        <dbReference type="ARBA" id="ARBA00023136"/>
    </source>
</evidence>
<dbReference type="SUPFAM" id="SSF69593">
    <property type="entry name" value="Glycerol-3-phosphate (1)-acyltransferase"/>
    <property type="match status" value="1"/>
</dbReference>
<gene>
    <name evidence="15" type="ORF">TTHERM_00932020</name>
</gene>
<evidence type="ECO:0000313" key="16">
    <source>
        <dbReference type="Proteomes" id="UP000009168"/>
    </source>
</evidence>
<dbReference type="PANTHER" id="PTHR12317">
    <property type="entry name" value="DIACYLGLYCEROL O-ACYLTRANSFERASE"/>
    <property type="match status" value="1"/>
</dbReference>
<keyword evidence="16" id="KW-1185">Reference proteome</keyword>
<keyword evidence="12 14" id="KW-0472">Membrane</keyword>
<keyword evidence="11" id="KW-0443">Lipid metabolism</keyword>
<keyword evidence="13 15" id="KW-0012">Acyltransferase</keyword>
<feature type="transmembrane region" description="Helical" evidence="14">
    <location>
        <begin position="79"/>
        <end position="102"/>
    </location>
</feature>
<dbReference type="GeneID" id="7839783"/>
<evidence type="ECO:0000256" key="2">
    <source>
        <dbReference type="ARBA" id="ARBA00004771"/>
    </source>
</evidence>
<reference evidence="16" key="1">
    <citation type="journal article" date="2006" name="PLoS Biol.">
        <title>Macronuclear genome sequence of the ciliate Tetrahymena thermophila, a model eukaryote.</title>
        <authorList>
            <person name="Eisen J.A."/>
            <person name="Coyne R.S."/>
            <person name="Wu M."/>
            <person name="Wu D."/>
            <person name="Thiagarajan M."/>
            <person name="Wortman J.R."/>
            <person name="Badger J.H."/>
            <person name="Ren Q."/>
            <person name="Amedeo P."/>
            <person name="Jones K.M."/>
            <person name="Tallon L.J."/>
            <person name="Delcher A.L."/>
            <person name="Salzberg S.L."/>
            <person name="Silva J.C."/>
            <person name="Haas B.J."/>
            <person name="Majoros W.H."/>
            <person name="Farzad M."/>
            <person name="Carlton J.M."/>
            <person name="Smith R.K. Jr."/>
            <person name="Garg J."/>
            <person name="Pearlman R.E."/>
            <person name="Karrer K.M."/>
            <person name="Sun L."/>
            <person name="Manning G."/>
            <person name="Elde N.C."/>
            <person name="Turkewitz A.P."/>
            <person name="Asai D.J."/>
            <person name="Wilkes D.E."/>
            <person name="Wang Y."/>
            <person name="Cai H."/>
            <person name="Collins K."/>
            <person name="Stewart B.A."/>
            <person name="Lee S.R."/>
            <person name="Wilamowska K."/>
            <person name="Weinberg Z."/>
            <person name="Ruzzo W.L."/>
            <person name="Wloga D."/>
            <person name="Gaertig J."/>
            <person name="Frankel J."/>
            <person name="Tsao C.-C."/>
            <person name="Gorovsky M.A."/>
            <person name="Keeling P.J."/>
            <person name="Waller R.F."/>
            <person name="Patron N.J."/>
            <person name="Cherry J.M."/>
            <person name="Stover N.A."/>
            <person name="Krieger C.J."/>
            <person name="del Toro C."/>
            <person name="Ryder H.F."/>
            <person name="Williamson S.C."/>
            <person name="Barbeau R.A."/>
            <person name="Hamilton E.P."/>
            <person name="Orias E."/>
        </authorList>
    </citation>
    <scope>NUCLEOTIDE SEQUENCE [LARGE SCALE GENOMIC DNA]</scope>
    <source>
        <strain evidence="16">SB210</strain>
    </source>
</reference>
<dbReference type="EC" id="2.3.1.-" evidence="14"/>
<dbReference type="InParanoid" id="I7M2Y2"/>
<dbReference type="Pfam" id="PF03982">
    <property type="entry name" value="DAGAT"/>
    <property type="match status" value="1"/>
</dbReference>
<dbReference type="GO" id="GO:0019432">
    <property type="term" value="P:triglyceride biosynthetic process"/>
    <property type="evidence" value="ECO:0007669"/>
    <property type="project" value="TreeGrafter"/>
</dbReference>
<evidence type="ECO:0000256" key="4">
    <source>
        <dbReference type="ARBA" id="ARBA00005420"/>
    </source>
</evidence>
<evidence type="ECO:0000256" key="14">
    <source>
        <dbReference type="RuleBase" id="RU367023"/>
    </source>
</evidence>
<evidence type="ECO:0000256" key="8">
    <source>
        <dbReference type="ARBA" id="ARBA00022798"/>
    </source>
</evidence>
<dbReference type="CDD" id="cd07987">
    <property type="entry name" value="LPLAT_MGAT-like"/>
    <property type="match status" value="1"/>
</dbReference>
<dbReference type="AlphaFoldDB" id="I7M2Y2"/>
<evidence type="ECO:0000256" key="5">
    <source>
        <dbReference type="ARBA" id="ARBA00022516"/>
    </source>
</evidence>
<keyword evidence="8" id="KW-0319">Glycerol metabolism</keyword>
<dbReference type="RefSeq" id="XP_001021857.2">
    <property type="nucleotide sequence ID" value="XM_001021857.2"/>
</dbReference>
<evidence type="ECO:0000256" key="9">
    <source>
        <dbReference type="ARBA" id="ARBA00022824"/>
    </source>
</evidence>
<accession>I7M2Y2</accession>
<dbReference type="GO" id="GO:0005789">
    <property type="term" value="C:endoplasmic reticulum membrane"/>
    <property type="evidence" value="ECO:0007669"/>
    <property type="project" value="UniProtKB-SubCell"/>
</dbReference>
<evidence type="ECO:0000313" key="15">
    <source>
        <dbReference type="EMBL" id="EAS01612.2"/>
    </source>
</evidence>
<dbReference type="EMBL" id="GG662564">
    <property type="protein sequence ID" value="EAS01612.2"/>
    <property type="molecule type" value="Genomic_DNA"/>
</dbReference>
<dbReference type="OrthoDB" id="264532at2759"/>
<comment type="pathway">
    <text evidence="3">Lipid metabolism.</text>
</comment>
<comment type="similarity">
    <text evidence="4 14">Belongs to the diacylglycerol acyltransferase family.</text>
</comment>
<evidence type="ECO:0000256" key="11">
    <source>
        <dbReference type="ARBA" id="ARBA00023098"/>
    </source>
</evidence>
<feature type="transmembrane region" description="Helical" evidence="14">
    <location>
        <begin position="108"/>
        <end position="127"/>
    </location>
</feature>
<dbReference type="GO" id="GO:0006071">
    <property type="term" value="P:glycerol metabolic process"/>
    <property type="evidence" value="ECO:0007669"/>
    <property type="project" value="UniProtKB-KW"/>
</dbReference>
<keyword evidence="7 14" id="KW-0812">Transmembrane</keyword>
<dbReference type="InterPro" id="IPR007130">
    <property type="entry name" value="DAGAT"/>
</dbReference>
<organism evidence="15 16">
    <name type="scientific">Tetrahymena thermophila (strain SB210)</name>
    <dbReference type="NCBI Taxonomy" id="312017"/>
    <lineage>
        <taxon>Eukaryota</taxon>
        <taxon>Sar</taxon>
        <taxon>Alveolata</taxon>
        <taxon>Ciliophora</taxon>
        <taxon>Intramacronucleata</taxon>
        <taxon>Oligohymenophorea</taxon>
        <taxon>Hymenostomatida</taxon>
        <taxon>Tetrahymenina</taxon>
        <taxon>Tetrahymenidae</taxon>
        <taxon>Tetrahymena</taxon>
    </lineage>
</organism>
<dbReference type="Proteomes" id="UP000009168">
    <property type="component" value="Unassembled WGS sequence"/>
</dbReference>
<dbReference type="PANTHER" id="PTHR12317:SF0">
    <property type="entry name" value="ACYLTRANSFERASE"/>
    <property type="match status" value="1"/>
</dbReference>
<evidence type="ECO:0000256" key="6">
    <source>
        <dbReference type="ARBA" id="ARBA00022679"/>
    </source>
</evidence>
<comment type="pathway">
    <text evidence="2">Glycerolipid metabolism; triacylglycerol biosynthesis.</text>
</comment>
<protein>
    <recommendedName>
        <fullName evidence="14">Acyltransferase</fullName>
        <ecNumber evidence="14">2.3.1.-</ecNumber>
    </recommendedName>
</protein>
<keyword evidence="10 14" id="KW-1133">Transmembrane helix</keyword>
<dbReference type="GO" id="GO:0004144">
    <property type="term" value="F:diacylglycerol O-acyltransferase activity"/>
    <property type="evidence" value="ECO:0007669"/>
    <property type="project" value="TreeGrafter"/>
</dbReference>
<evidence type="ECO:0000256" key="13">
    <source>
        <dbReference type="ARBA" id="ARBA00023315"/>
    </source>
</evidence>
<comment type="subcellular location">
    <subcellularLocation>
        <location evidence="1 14">Endoplasmic reticulum membrane</location>
        <topology evidence="1 14">Multi-pass membrane protein</topology>
    </subcellularLocation>
</comment>
<keyword evidence="9 14" id="KW-0256">Endoplasmic reticulum</keyword>
<name>I7M2Y2_TETTS</name>
<evidence type="ECO:0000256" key="10">
    <source>
        <dbReference type="ARBA" id="ARBA00022989"/>
    </source>
</evidence>
<proteinExistence type="inferred from homology"/>
<evidence type="ECO:0000256" key="7">
    <source>
        <dbReference type="ARBA" id="ARBA00022692"/>
    </source>
</evidence>
<evidence type="ECO:0000256" key="3">
    <source>
        <dbReference type="ARBA" id="ARBA00005189"/>
    </source>
</evidence>
<evidence type="ECO:0000256" key="1">
    <source>
        <dbReference type="ARBA" id="ARBA00004477"/>
    </source>
</evidence>
<keyword evidence="6 14" id="KW-0808">Transferase</keyword>
<dbReference type="KEGG" id="tet:TTHERM_00932020"/>
<sequence>MFTVLFKKIKKVLCVIVYQTLLQATKKMLLNIKNIIIDQIYFHNQLQIFYQFNQIQINKMNQRVINLKDNSKGARLKSILGIIFYFYCSYILCTSLLGYLLYQTIVHKSIGSLAIIIVVCTYQYGFAKKSETLISFFRYMNLPNYFNEWTCTLEEPVKESKALLSYHPHCIFNFTFMWNGVHNCYNHIFLASRMLINVPFLGIAVTLMGVQSVDPGNMARLMKQGKNIGVLPGAFEEACLTSQYEHRIYIKHRKGFIKYALKYGYTIYPCYSFGENQVYWTFTHFLKFRMILAKMKLLSVLFGSRFGIAPHYDVSMHSVVGKGIECPQIENPSKEDVEKYHKIYVDAIVNLFNKYKKQFNQENQELVLY</sequence>
<keyword evidence="5" id="KW-0444">Lipid biosynthesis</keyword>